<evidence type="ECO:0000313" key="4">
    <source>
        <dbReference type="Proteomes" id="UP000192739"/>
    </source>
</evidence>
<feature type="domain" description="DUF403" evidence="1">
    <location>
        <begin position="539"/>
        <end position="869"/>
    </location>
</feature>
<dbReference type="FunFam" id="3.40.50.11290:FF:000001">
    <property type="entry name" value="Hypothetical alanine and leucine rich protein"/>
    <property type="match status" value="1"/>
</dbReference>
<name>A0A1E3SJK1_MYCIE</name>
<dbReference type="InterPro" id="IPR007302">
    <property type="entry name" value="CP_ATPgrasp"/>
</dbReference>
<dbReference type="InterPro" id="IPR051680">
    <property type="entry name" value="ATP-dep_Glu-Cys_Ligase-2"/>
</dbReference>
<dbReference type="EMBL" id="MVHT01000078">
    <property type="protein sequence ID" value="ORA97250.1"/>
    <property type="molecule type" value="Genomic_DNA"/>
</dbReference>
<protein>
    <submittedName>
        <fullName evidence="3">Uncharacterized protein</fullName>
    </submittedName>
</protein>
<gene>
    <name evidence="3" type="ORF">BST27_22915</name>
</gene>
<dbReference type="PANTHER" id="PTHR34595">
    <property type="entry name" value="BLR5612 PROTEIN"/>
    <property type="match status" value="1"/>
</dbReference>
<dbReference type="Gene3D" id="3.40.50.11290">
    <property type="match status" value="1"/>
</dbReference>
<dbReference type="Proteomes" id="UP000192739">
    <property type="component" value="Unassembled WGS sequence"/>
</dbReference>
<dbReference type="Pfam" id="PF04174">
    <property type="entry name" value="CP_ATPgrasp_1"/>
    <property type="match status" value="1"/>
</dbReference>
<evidence type="ECO:0000313" key="3">
    <source>
        <dbReference type="EMBL" id="ORA97250.1"/>
    </source>
</evidence>
<evidence type="ECO:0000259" key="1">
    <source>
        <dbReference type="Pfam" id="PF04168"/>
    </source>
</evidence>
<dbReference type="STRING" id="28445.BHQ20_07950"/>
<accession>A0A1E3SJK1</accession>
<dbReference type="RefSeq" id="WP_069418610.1">
    <property type="nucleotide sequence ID" value="NZ_CBCRZH010000069.1"/>
</dbReference>
<evidence type="ECO:0000259" key="2">
    <source>
        <dbReference type="Pfam" id="PF04174"/>
    </source>
</evidence>
<dbReference type="SUPFAM" id="SSF56059">
    <property type="entry name" value="Glutathione synthetase ATP-binding domain-like"/>
    <property type="match status" value="1"/>
</dbReference>
<reference evidence="3 4" key="1">
    <citation type="submission" date="2017-02" db="EMBL/GenBank/DDBJ databases">
        <title>The new phylogeny of genus Mycobacterium.</title>
        <authorList>
            <person name="Tortoli E."/>
            <person name="Trovato A."/>
            <person name="Cirillo D.M."/>
        </authorList>
    </citation>
    <scope>NUCLEOTIDE SEQUENCE [LARGE SCALE GENOMIC DNA]</scope>
    <source>
        <strain evidence="3 4">DSM 44049</strain>
    </source>
</reference>
<comment type="caution">
    <text evidence="3">The sequence shown here is derived from an EMBL/GenBank/DDBJ whole genome shotgun (WGS) entry which is preliminary data.</text>
</comment>
<dbReference type="Pfam" id="PF04168">
    <property type="entry name" value="Alpha-E"/>
    <property type="match status" value="1"/>
</dbReference>
<dbReference type="OrthoDB" id="9803842at2"/>
<dbReference type="Gene3D" id="3.30.1490.270">
    <property type="match status" value="1"/>
</dbReference>
<dbReference type="PANTHER" id="PTHR34595:SF2">
    <property type="entry name" value="BLR2978 PROTEIN"/>
    <property type="match status" value="1"/>
</dbReference>
<keyword evidence="4" id="KW-1185">Reference proteome</keyword>
<dbReference type="InterPro" id="IPR007296">
    <property type="entry name" value="DUF403"/>
</dbReference>
<proteinExistence type="predicted"/>
<dbReference type="AlphaFoldDB" id="A0A1E3SJK1"/>
<sequence>MASSLREAARSGTSASHVADRYDVDRLLAGYRSARAQEALFDLREGPGVGYDEFVDRDGNVRPGWEELADAIGERGRSGLDLLRSVVHDLIDHDGITYTEADSLEPGQWTLDTLPVVLSADDWHVLETGVVQRSRLLDAVLADLYGPRRVLLEGILPPELLFAHPGYIRAANGIQVPGHHQLFMHACDVSRLPGGGFQVNADWTQAPSGAGYALADRRVIAHAIPELYERIGPRPTTPFAQALRLALIDAAPDVAQDPVVVVLSPGIFSETAFDQAYLATLLGFPLVESADLVVRDGKLWMRSLGTLKRVDVVLRRVDADYADPLDLRADSRLGVVGLVEALHRGTVTVVNTLGSGILESPGLLRFLPQLAERLLGEAPMLPTAPVYWGGIANERSHILANLSRLLIKSTTGGKTFVGPTLSSARLAELGARIEAMPWQWVGQELPTFSSAPSDHAGVLSSAPVGMRLFTVAQRSGYAPMIGGLGYVLAPGPAAYTLKTVAAKDIWVRPTERALAETVTLPSVVQPAKTGAGTWAISSPRVLSDLFWMGRYGERAENMARLLIATRDRYHVFRHQQNTEESECVPVLMSALSRITGTDLGVPHEGADIEGDQDHDKHELIAVAPSTLWSMTVDPVRPGSLAQSVDGLALAARAVRDQLSNDTWMVLAGVERAVAHKSDPPESLAEADAVLAQAQAQTLAGMLTLAGVASESMVRDVGWTMMDIGKRIERGLWLTALLQDTLTTVRSPEAEQAITEATLVACESSVIYRRRTLGKVSVAAVTELMLFDAQNPRSLVYQLDRIRTNLKNLPGSSGSSRPERLAEEILTNLRRSDPAELEEVNDDGKRSELAELLTTIQNELRDLSDIITATQLTLPGGGMQPLWGPDERRVMPA</sequence>
<feature type="domain" description="Circularly permuted ATPgrasp" evidence="2">
    <location>
        <begin position="115"/>
        <end position="443"/>
    </location>
</feature>
<organism evidence="3 4">
    <name type="scientific">Mycobacterium intermedium</name>
    <dbReference type="NCBI Taxonomy" id="28445"/>
    <lineage>
        <taxon>Bacteria</taxon>
        <taxon>Bacillati</taxon>
        <taxon>Actinomycetota</taxon>
        <taxon>Actinomycetes</taxon>
        <taxon>Mycobacteriales</taxon>
        <taxon>Mycobacteriaceae</taxon>
        <taxon>Mycobacterium</taxon>
        <taxon>Mycobacterium simiae complex</taxon>
    </lineage>
</organism>